<evidence type="ECO:0000313" key="1">
    <source>
        <dbReference type="EMBL" id="SVB20062.1"/>
    </source>
</evidence>
<dbReference type="SUPFAM" id="SSF53448">
    <property type="entry name" value="Nucleotide-diphospho-sugar transferases"/>
    <property type="match status" value="1"/>
</dbReference>
<reference evidence="1" key="1">
    <citation type="submission" date="2018-05" db="EMBL/GenBank/DDBJ databases">
        <authorList>
            <person name="Lanie J.A."/>
            <person name="Ng W.-L."/>
            <person name="Kazmierczak K.M."/>
            <person name="Andrzejewski T.M."/>
            <person name="Davidsen T.M."/>
            <person name="Wayne K.J."/>
            <person name="Tettelin H."/>
            <person name="Glass J.I."/>
            <person name="Rusch D."/>
            <person name="Podicherti R."/>
            <person name="Tsui H.-C.T."/>
            <person name="Winkler M.E."/>
        </authorList>
    </citation>
    <scope>NUCLEOTIDE SEQUENCE</scope>
</reference>
<dbReference type="AlphaFoldDB" id="A0A382C2R0"/>
<protein>
    <recommendedName>
        <fullName evidence="2">Nucleotide-diphospho-sugar transferase domain-containing protein</fullName>
    </recommendedName>
</protein>
<dbReference type="EMBL" id="UINC01032424">
    <property type="protein sequence ID" value="SVB20062.1"/>
    <property type="molecule type" value="Genomic_DNA"/>
</dbReference>
<dbReference type="Gene3D" id="3.90.550.10">
    <property type="entry name" value="Spore Coat Polysaccharide Biosynthesis Protein SpsA, Chain A"/>
    <property type="match status" value="1"/>
</dbReference>
<organism evidence="1">
    <name type="scientific">marine metagenome</name>
    <dbReference type="NCBI Taxonomy" id="408172"/>
    <lineage>
        <taxon>unclassified sequences</taxon>
        <taxon>metagenomes</taxon>
        <taxon>ecological metagenomes</taxon>
    </lineage>
</organism>
<accession>A0A382C2R0</accession>
<name>A0A382C2R0_9ZZZZ</name>
<sequence length="311" mass="36150">MIRPTDNSSFDPPISLTTPVLFLIFNRPETTQQVFSAIKKAKPPRLYVAADGPRSDYPNDAESCEIARSIATNVDWDCEVKTLFRETNLGCGLAVTSAIDWFFEQESEGIILEDDTKPSEQFFKFVNFGLRKYRDDKNIGSICGYNPLTPKPNTNDRIIISNYPSLWGWGTWKNVWEKYSLQPDFHYLHKVTTIYRHIKHLRYTMHIMSILGGVEKGEIDTWCAQFGFMFSEYKFKVVYPPINLINNIGFGDQGTHTKGWDNTNNPSNIRLDFMNLKESYDESFDISRFNIECPNIYNRFMKKCKKFIKNI</sequence>
<evidence type="ECO:0008006" key="2">
    <source>
        <dbReference type="Google" id="ProtNLM"/>
    </source>
</evidence>
<dbReference type="InterPro" id="IPR029044">
    <property type="entry name" value="Nucleotide-diphossugar_trans"/>
</dbReference>
<proteinExistence type="predicted"/>
<gene>
    <name evidence="1" type="ORF">METZ01_LOCUS172916</name>
</gene>